<evidence type="ECO:0000313" key="6">
    <source>
        <dbReference type="EMBL" id="CAG2191228.1"/>
    </source>
</evidence>
<evidence type="ECO:0000256" key="3">
    <source>
        <dbReference type="ARBA" id="ARBA00022737"/>
    </source>
</evidence>
<dbReference type="PROSITE" id="PS51450">
    <property type="entry name" value="LRR"/>
    <property type="match status" value="1"/>
</dbReference>
<dbReference type="InterPro" id="IPR050333">
    <property type="entry name" value="SLRP"/>
</dbReference>
<keyword evidence="4" id="KW-0325">Glycoprotein</keyword>
<dbReference type="Gene3D" id="3.80.10.10">
    <property type="entry name" value="Ribonuclease Inhibitor"/>
    <property type="match status" value="3"/>
</dbReference>
<dbReference type="OrthoDB" id="6288481at2759"/>
<dbReference type="AlphaFoldDB" id="A0A8S3Q377"/>
<dbReference type="InterPro" id="IPR032675">
    <property type="entry name" value="LRR_dom_sf"/>
</dbReference>
<evidence type="ECO:0000256" key="1">
    <source>
        <dbReference type="ARBA" id="ARBA00022614"/>
    </source>
</evidence>
<dbReference type="PANTHER" id="PTHR45712:SF22">
    <property type="entry name" value="INSULIN-LIKE GROWTH FACTOR-BINDING PROTEIN COMPLEX ACID LABILE SUBUNIT"/>
    <property type="match status" value="1"/>
</dbReference>
<dbReference type="SMART" id="SM00369">
    <property type="entry name" value="LRR_TYP"/>
    <property type="match status" value="9"/>
</dbReference>
<proteinExistence type="predicted"/>
<accession>A0A8S3Q377</accession>
<keyword evidence="7" id="KW-1185">Reference proteome</keyword>
<sequence>MKLSVRTKYRVYIKDEKTYNNGINNESDLYKEYRMANLVALISIKFMLFYGLLALGENETCVNNCSCDWKSNTANCSYRKLKVIPDFGASSATIQLLDLSHNAIETLQSESFRNFTNLSSLHLEFNNISKVEEGAFRFLTKLTDLRINNNILTVIKPGIFVNLNLKNLYLGHNKIEHIEDNAFKSLPNLELIDLDTNFLSSIRENSFSILPSLKDFYIQNNRLSAVPTSFFSRTPRLDFLLMNNNTISAIDAYALKSCSTLKKLHLSGNTIKAIHPQGFSIPAGNSTVQTLNLEYLHMANNTFEDVPTAINSLPSLTYLDLSMNLFKSVRSSAFGSLRRLKSLHLSRIKDLESIESKGFAGLMALTQLFITGNKKLRDIPIDAFPESYNLQTIFLEGNALQTLHENMLNWDNLKILQIGQNNFSCSCDLIWIQTSKLLQQSGTRQNLEKSTCALNKQTKYILKLNAVEMKCPIKQTSHNDAKTRLITGLIAASIASCALIVCLVLISCRRNVYSKYIQFKYHRHLDEALFTVEDPKSITKMFSNKSLIRNERSREETLM</sequence>
<organism evidence="6 7">
    <name type="scientific">Mytilus edulis</name>
    <name type="common">Blue mussel</name>
    <dbReference type="NCBI Taxonomy" id="6550"/>
    <lineage>
        <taxon>Eukaryota</taxon>
        <taxon>Metazoa</taxon>
        <taxon>Spiralia</taxon>
        <taxon>Lophotrochozoa</taxon>
        <taxon>Mollusca</taxon>
        <taxon>Bivalvia</taxon>
        <taxon>Autobranchia</taxon>
        <taxon>Pteriomorphia</taxon>
        <taxon>Mytilida</taxon>
        <taxon>Mytiloidea</taxon>
        <taxon>Mytilidae</taxon>
        <taxon>Mytilinae</taxon>
        <taxon>Mytilus</taxon>
    </lineage>
</organism>
<dbReference type="PANTHER" id="PTHR45712">
    <property type="entry name" value="AGAP008170-PA"/>
    <property type="match status" value="1"/>
</dbReference>
<keyword evidence="3" id="KW-0677">Repeat</keyword>
<evidence type="ECO:0000256" key="5">
    <source>
        <dbReference type="SAM" id="Phobius"/>
    </source>
</evidence>
<comment type="caution">
    <text evidence="6">The sequence shown here is derived from an EMBL/GenBank/DDBJ whole genome shotgun (WGS) entry which is preliminary data.</text>
</comment>
<evidence type="ECO:0000313" key="7">
    <source>
        <dbReference type="Proteomes" id="UP000683360"/>
    </source>
</evidence>
<dbReference type="GO" id="GO:0005615">
    <property type="term" value="C:extracellular space"/>
    <property type="evidence" value="ECO:0007669"/>
    <property type="project" value="TreeGrafter"/>
</dbReference>
<evidence type="ECO:0000256" key="4">
    <source>
        <dbReference type="ARBA" id="ARBA00023180"/>
    </source>
</evidence>
<dbReference type="Proteomes" id="UP000683360">
    <property type="component" value="Unassembled WGS sequence"/>
</dbReference>
<gene>
    <name evidence="6" type="ORF">MEDL_6528</name>
</gene>
<evidence type="ECO:0000256" key="2">
    <source>
        <dbReference type="ARBA" id="ARBA00022729"/>
    </source>
</evidence>
<dbReference type="SMART" id="SM00365">
    <property type="entry name" value="LRR_SD22"/>
    <property type="match status" value="2"/>
</dbReference>
<dbReference type="Pfam" id="PF13855">
    <property type="entry name" value="LRR_8"/>
    <property type="match status" value="4"/>
</dbReference>
<dbReference type="EMBL" id="CAJPWZ010000358">
    <property type="protein sequence ID" value="CAG2191228.1"/>
    <property type="molecule type" value="Genomic_DNA"/>
</dbReference>
<feature type="transmembrane region" description="Helical" evidence="5">
    <location>
        <begin position="485"/>
        <end position="506"/>
    </location>
</feature>
<reference evidence="6" key="1">
    <citation type="submission" date="2021-03" db="EMBL/GenBank/DDBJ databases">
        <authorList>
            <person name="Bekaert M."/>
        </authorList>
    </citation>
    <scope>NUCLEOTIDE SEQUENCE</scope>
</reference>
<dbReference type="InterPro" id="IPR003591">
    <property type="entry name" value="Leu-rich_rpt_typical-subtyp"/>
</dbReference>
<keyword evidence="2" id="KW-0732">Signal</keyword>
<dbReference type="FunFam" id="3.80.10.10:FF:000770">
    <property type="entry name" value="Uncharacterized protein"/>
    <property type="match status" value="1"/>
</dbReference>
<dbReference type="SUPFAM" id="SSF52058">
    <property type="entry name" value="L domain-like"/>
    <property type="match status" value="1"/>
</dbReference>
<keyword evidence="5" id="KW-0472">Membrane</keyword>
<keyword evidence="5" id="KW-0812">Transmembrane</keyword>
<name>A0A8S3Q377_MYTED</name>
<keyword evidence="1" id="KW-0433">Leucine-rich repeat</keyword>
<keyword evidence="5" id="KW-1133">Transmembrane helix</keyword>
<protein>
    <submittedName>
        <fullName evidence="6">Uncharacterized protein</fullName>
    </submittedName>
</protein>
<dbReference type="InterPro" id="IPR001611">
    <property type="entry name" value="Leu-rich_rpt"/>
</dbReference>